<name>A0A8S1BAQ6_ARCPL</name>
<dbReference type="AlphaFoldDB" id="A0A8S1BAQ6"/>
<evidence type="ECO:0000313" key="2">
    <source>
        <dbReference type="EMBL" id="CAB3255384.1"/>
    </source>
</evidence>
<dbReference type="Proteomes" id="UP000494256">
    <property type="component" value="Unassembled WGS sequence"/>
</dbReference>
<feature type="region of interest" description="Disordered" evidence="1">
    <location>
        <begin position="1"/>
        <end position="26"/>
    </location>
</feature>
<evidence type="ECO:0000256" key="1">
    <source>
        <dbReference type="SAM" id="MobiDB-lite"/>
    </source>
</evidence>
<reference evidence="2 3" key="1">
    <citation type="submission" date="2020-04" db="EMBL/GenBank/DDBJ databases">
        <authorList>
            <person name="Wallbank WR R."/>
            <person name="Pardo Diaz C."/>
            <person name="Kozak K."/>
            <person name="Martin S."/>
            <person name="Jiggins C."/>
            <person name="Moest M."/>
            <person name="Warren A I."/>
            <person name="Byers J.R.P. K."/>
            <person name="Montejo-Kovacevich G."/>
            <person name="Yen C E."/>
        </authorList>
    </citation>
    <scope>NUCLEOTIDE SEQUENCE [LARGE SCALE GENOMIC DNA]</scope>
</reference>
<gene>
    <name evidence="2" type="ORF">APLA_LOCUS15204</name>
</gene>
<organism evidence="2 3">
    <name type="scientific">Arctia plantaginis</name>
    <name type="common">Wood tiger moth</name>
    <name type="synonym">Phalaena plantaginis</name>
    <dbReference type="NCBI Taxonomy" id="874455"/>
    <lineage>
        <taxon>Eukaryota</taxon>
        <taxon>Metazoa</taxon>
        <taxon>Ecdysozoa</taxon>
        <taxon>Arthropoda</taxon>
        <taxon>Hexapoda</taxon>
        <taxon>Insecta</taxon>
        <taxon>Pterygota</taxon>
        <taxon>Neoptera</taxon>
        <taxon>Endopterygota</taxon>
        <taxon>Lepidoptera</taxon>
        <taxon>Glossata</taxon>
        <taxon>Ditrysia</taxon>
        <taxon>Noctuoidea</taxon>
        <taxon>Erebidae</taxon>
        <taxon>Arctiinae</taxon>
        <taxon>Arctia</taxon>
    </lineage>
</organism>
<sequence length="70" mass="8125">MLVKASKRRHHVTNKPNEFPFGGDPDKKDLPHRECLLKQVNDVITSQISQMNSLLEVIQIRRIFRIVNAC</sequence>
<dbReference type="OrthoDB" id="7327464at2759"/>
<evidence type="ECO:0000313" key="3">
    <source>
        <dbReference type="Proteomes" id="UP000494256"/>
    </source>
</evidence>
<proteinExistence type="predicted"/>
<protein>
    <submittedName>
        <fullName evidence="2">Uncharacterized protein</fullName>
    </submittedName>
</protein>
<dbReference type="EMBL" id="CADEBD010000432">
    <property type="protein sequence ID" value="CAB3255384.1"/>
    <property type="molecule type" value="Genomic_DNA"/>
</dbReference>
<feature type="compositionally biased region" description="Basic residues" evidence="1">
    <location>
        <begin position="1"/>
        <end position="13"/>
    </location>
</feature>
<accession>A0A8S1BAQ6</accession>
<comment type="caution">
    <text evidence="2">The sequence shown here is derived from an EMBL/GenBank/DDBJ whole genome shotgun (WGS) entry which is preliminary data.</text>
</comment>